<keyword evidence="4" id="KW-0804">Transcription</keyword>
<evidence type="ECO:0000256" key="1">
    <source>
        <dbReference type="ARBA" id="ARBA00010641"/>
    </source>
</evidence>
<dbReference type="Gene3D" id="1.10.1740.10">
    <property type="match status" value="1"/>
</dbReference>
<evidence type="ECO:0000256" key="3">
    <source>
        <dbReference type="ARBA" id="ARBA00023082"/>
    </source>
</evidence>
<dbReference type="PANTHER" id="PTHR43133:SF46">
    <property type="entry name" value="RNA POLYMERASE SIGMA-70 FACTOR ECF SUBFAMILY"/>
    <property type="match status" value="1"/>
</dbReference>
<gene>
    <name evidence="7" type="ORF">Q0590_31150</name>
</gene>
<accession>A0ABT8RF96</accession>
<dbReference type="CDD" id="cd06171">
    <property type="entry name" value="Sigma70_r4"/>
    <property type="match status" value="1"/>
</dbReference>
<sequence length="201" mass="23091">MKILSLHADTDVLLFSRIKAGDEQALRELFRKYYAGLCTFAYAFISNKEQVEELVADVFMKVWEKRETINITSNVKAYLYTITKNQALAYLQKSRPSFQSIDKLPLHLAVDYVTPEEQVSSTEFFQGLNAIINTLPGQCRLVFIMHKMDGFSYQEIAGILQISVKTVENQMGKALKLVREQLLKKPLHASKILYFLSITVW</sequence>
<dbReference type="InterPro" id="IPR007627">
    <property type="entry name" value="RNA_pol_sigma70_r2"/>
</dbReference>
<name>A0ABT8RF96_9BACT</name>
<dbReference type="InterPro" id="IPR013325">
    <property type="entry name" value="RNA_pol_sigma_r2"/>
</dbReference>
<reference evidence="7" key="1">
    <citation type="submission" date="2023-07" db="EMBL/GenBank/DDBJ databases">
        <title>The genome sequence of Rhodocytophaga aerolata KACC 12507.</title>
        <authorList>
            <person name="Zhang X."/>
        </authorList>
    </citation>
    <scope>NUCLEOTIDE SEQUENCE</scope>
    <source>
        <strain evidence="7">KACC 12507</strain>
    </source>
</reference>
<evidence type="ECO:0000259" key="6">
    <source>
        <dbReference type="Pfam" id="PF08281"/>
    </source>
</evidence>
<dbReference type="InterPro" id="IPR013249">
    <property type="entry name" value="RNA_pol_sigma70_r4_t2"/>
</dbReference>
<evidence type="ECO:0000256" key="4">
    <source>
        <dbReference type="ARBA" id="ARBA00023163"/>
    </source>
</evidence>
<dbReference type="EMBL" id="JAUKPO010000036">
    <property type="protein sequence ID" value="MDO1450772.1"/>
    <property type="molecule type" value="Genomic_DNA"/>
</dbReference>
<dbReference type="Gene3D" id="1.10.10.10">
    <property type="entry name" value="Winged helix-like DNA-binding domain superfamily/Winged helix DNA-binding domain"/>
    <property type="match status" value="1"/>
</dbReference>
<dbReference type="InterPro" id="IPR039425">
    <property type="entry name" value="RNA_pol_sigma-70-like"/>
</dbReference>
<proteinExistence type="inferred from homology"/>
<dbReference type="NCBIfam" id="TIGR02985">
    <property type="entry name" value="Sig70_bacteroi1"/>
    <property type="match status" value="1"/>
</dbReference>
<evidence type="ECO:0000259" key="5">
    <source>
        <dbReference type="Pfam" id="PF04542"/>
    </source>
</evidence>
<dbReference type="RefSeq" id="WP_302041573.1">
    <property type="nucleotide sequence ID" value="NZ_JAUKPO010000036.1"/>
</dbReference>
<organism evidence="7 8">
    <name type="scientific">Rhodocytophaga aerolata</name>
    <dbReference type="NCBI Taxonomy" id="455078"/>
    <lineage>
        <taxon>Bacteria</taxon>
        <taxon>Pseudomonadati</taxon>
        <taxon>Bacteroidota</taxon>
        <taxon>Cytophagia</taxon>
        <taxon>Cytophagales</taxon>
        <taxon>Rhodocytophagaceae</taxon>
        <taxon>Rhodocytophaga</taxon>
    </lineage>
</organism>
<keyword evidence="8" id="KW-1185">Reference proteome</keyword>
<dbReference type="SUPFAM" id="SSF88659">
    <property type="entry name" value="Sigma3 and sigma4 domains of RNA polymerase sigma factors"/>
    <property type="match status" value="1"/>
</dbReference>
<dbReference type="SUPFAM" id="SSF88946">
    <property type="entry name" value="Sigma2 domain of RNA polymerase sigma factors"/>
    <property type="match status" value="1"/>
</dbReference>
<feature type="domain" description="RNA polymerase sigma-70 region 2" evidence="5">
    <location>
        <begin position="29"/>
        <end position="95"/>
    </location>
</feature>
<dbReference type="InterPro" id="IPR036388">
    <property type="entry name" value="WH-like_DNA-bd_sf"/>
</dbReference>
<dbReference type="Proteomes" id="UP001168528">
    <property type="component" value="Unassembled WGS sequence"/>
</dbReference>
<evidence type="ECO:0000313" key="8">
    <source>
        <dbReference type="Proteomes" id="UP001168528"/>
    </source>
</evidence>
<dbReference type="InterPro" id="IPR013324">
    <property type="entry name" value="RNA_pol_sigma_r3/r4-like"/>
</dbReference>
<dbReference type="NCBIfam" id="TIGR02937">
    <property type="entry name" value="sigma70-ECF"/>
    <property type="match status" value="1"/>
</dbReference>
<dbReference type="InterPro" id="IPR014284">
    <property type="entry name" value="RNA_pol_sigma-70_dom"/>
</dbReference>
<comment type="similarity">
    <text evidence="1">Belongs to the sigma-70 factor family. ECF subfamily.</text>
</comment>
<comment type="caution">
    <text evidence="7">The sequence shown here is derived from an EMBL/GenBank/DDBJ whole genome shotgun (WGS) entry which is preliminary data.</text>
</comment>
<dbReference type="Pfam" id="PF08281">
    <property type="entry name" value="Sigma70_r4_2"/>
    <property type="match status" value="1"/>
</dbReference>
<evidence type="ECO:0000313" key="7">
    <source>
        <dbReference type="EMBL" id="MDO1450772.1"/>
    </source>
</evidence>
<evidence type="ECO:0000256" key="2">
    <source>
        <dbReference type="ARBA" id="ARBA00023015"/>
    </source>
</evidence>
<dbReference type="InterPro" id="IPR014327">
    <property type="entry name" value="RNA_pol_sigma70_bacteroid"/>
</dbReference>
<feature type="domain" description="RNA polymerase sigma factor 70 region 4 type 2" evidence="6">
    <location>
        <begin position="129"/>
        <end position="176"/>
    </location>
</feature>
<dbReference type="Pfam" id="PF04542">
    <property type="entry name" value="Sigma70_r2"/>
    <property type="match status" value="1"/>
</dbReference>
<protein>
    <submittedName>
        <fullName evidence="7">RNA polymerase sigma-70 factor</fullName>
    </submittedName>
</protein>
<keyword evidence="2" id="KW-0805">Transcription regulation</keyword>
<dbReference type="PANTHER" id="PTHR43133">
    <property type="entry name" value="RNA POLYMERASE ECF-TYPE SIGMA FACTO"/>
    <property type="match status" value="1"/>
</dbReference>
<keyword evidence="3" id="KW-0731">Sigma factor</keyword>